<sequence length="243" mass="26865">MHLPLLAAGLLAASCAFAQTNFDVATVKPSSGAVEFERDGEVTVSHGSLRMHDVTLLTSIKWAYQVQRVQIDGPEDLGHQHYDIIAKVEGEPTTEQMRVMLRSLLAERFALKLHPGTKQVDAYCLTIAPKGLKKLKVAAVKDGEPWHQNSSMGMVARNFSMQDFVTYMSEPLAAPLVDKTNLSGKYDFDIDFRPYVDEASDIHADPKAVMRAAFEGELGLRLVRERSTVATLVIDHVDTPMPN</sequence>
<dbReference type="RefSeq" id="WP_074655443.1">
    <property type="nucleotide sequence ID" value="NZ_FNSD01000001.1"/>
</dbReference>
<dbReference type="Proteomes" id="UP000182409">
    <property type="component" value="Unassembled WGS sequence"/>
</dbReference>
<keyword evidence="1" id="KW-0732">Signal</keyword>
<gene>
    <name evidence="2" type="ORF">SAMN05443244_3728</name>
</gene>
<dbReference type="InterPro" id="IPR017801">
    <property type="entry name" value="DUF3738"/>
</dbReference>
<proteinExistence type="predicted"/>
<evidence type="ECO:0000313" key="2">
    <source>
        <dbReference type="EMBL" id="SEC54677.1"/>
    </source>
</evidence>
<dbReference type="OrthoDB" id="117733at2"/>
<reference evidence="2 3" key="1">
    <citation type="submission" date="2016-10" db="EMBL/GenBank/DDBJ databases">
        <authorList>
            <person name="de Groot N.N."/>
        </authorList>
    </citation>
    <scope>NUCLEOTIDE SEQUENCE [LARGE SCALE GENOMIC DNA]</scope>
    <source>
        <strain evidence="2 3">AB35.6</strain>
    </source>
</reference>
<dbReference type="AlphaFoldDB" id="A0A1H4TE95"/>
<dbReference type="EMBL" id="FNSD01000001">
    <property type="protein sequence ID" value="SEC54677.1"/>
    <property type="molecule type" value="Genomic_DNA"/>
</dbReference>
<protein>
    <submittedName>
        <fullName evidence="2">Soil-associated protein, TIGR03435 family</fullName>
    </submittedName>
</protein>
<feature type="chain" id="PRO_5010367629" evidence="1">
    <location>
        <begin position="19"/>
        <end position="243"/>
    </location>
</feature>
<evidence type="ECO:0000313" key="3">
    <source>
        <dbReference type="Proteomes" id="UP000182409"/>
    </source>
</evidence>
<name>A0A1H4TE95_9BACT</name>
<dbReference type="Pfam" id="PF12543">
    <property type="entry name" value="DUF3738"/>
    <property type="match status" value="1"/>
</dbReference>
<dbReference type="NCBIfam" id="TIGR03435">
    <property type="entry name" value="Soli_TIGR03435"/>
    <property type="match status" value="1"/>
</dbReference>
<feature type="signal peptide" evidence="1">
    <location>
        <begin position="1"/>
        <end position="18"/>
    </location>
</feature>
<evidence type="ECO:0000256" key="1">
    <source>
        <dbReference type="SAM" id="SignalP"/>
    </source>
</evidence>
<accession>A0A1H4TE95</accession>
<organism evidence="2 3">
    <name type="scientific">Terriglobus roseus</name>
    <dbReference type="NCBI Taxonomy" id="392734"/>
    <lineage>
        <taxon>Bacteria</taxon>
        <taxon>Pseudomonadati</taxon>
        <taxon>Acidobacteriota</taxon>
        <taxon>Terriglobia</taxon>
        <taxon>Terriglobales</taxon>
        <taxon>Acidobacteriaceae</taxon>
        <taxon>Terriglobus</taxon>
    </lineage>
</organism>